<dbReference type="InterPro" id="IPR015943">
    <property type="entry name" value="WD40/YVTN_repeat-like_dom_sf"/>
</dbReference>
<name>A0A4R6IZW9_9BACT</name>
<evidence type="ECO:0000313" key="2">
    <source>
        <dbReference type="EMBL" id="TDO28469.1"/>
    </source>
</evidence>
<dbReference type="PROSITE" id="PS51257">
    <property type="entry name" value="PROKAR_LIPOPROTEIN"/>
    <property type="match status" value="1"/>
</dbReference>
<dbReference type="Proteomes" id="UP000295741">
    <property type="component" value="Unassembled WGS sequence"/>
</dbReference>
<reference evidence="2 3" key="1">
    <citation type="submission" date="2019-03" db="EMBL/GenBank/DDBJ databases">
        <title>Genomic Encyclopedia of Archaeal and Bacterial Type Strains, Phase II (KMG-II): from individual species to whole genera.</title>
        <authorList>
            <person name="Goeker M."/>
        </authorList>
    </citation>
    <scope>NUCLEOTIDE SEQUENCE [LARGE SCALE GENOMIC DNA]</scope>
    <source>
        <strain evidence="2 3">DSM 28323</strain>
    </source>
</reference>
<accession>A0A4R6IZW9</accession>
<evidence type="ECO:0000313" key="3">
    <source>
        <dbReference type="Proteomes" id="UP000295741"/>
    </source>
</evidence>
<organism evidence="2 3">
    <name type="scientific">Sediminibacterium goheungense</name>
    <dbReference type="NCBI Taxonomy" id="1086393"/>
    <lineage>
        <taxon>Bacteria</taxon>
        <taxon>Pseudomonadati</taxon>
        <taxon>Bacteroidota</taxon>
        <taxon>Chitinophagia</taxon>
        <taxon>Chitinophagales</taxon>
        <taxon>Chitinophagaceae</taxon>
        <taxon>Sediminibacterium</taxon>
    </lineage>
</organism>
<dbReference type="AlphaFoldDB" id="A0A4R6IZW9"/>
<evidence type="ECO:0000256" key="1">
    <source>
        <dbReference type="SAM" id="SignalP"/>
    </source>
</evidence>
<keyword evidence="1" id="KW-0732">Signal</keyword>
<feature type="chain" id="PRO_5020307072" description="LVIVD repeat-containing protein" evidence="1">
    <location>
        <begin position="20"/>
        <end position="419"/>
    </location>
</feature>
<dbReference type="EMBL" id="SNWP01000010">
    <property type="protein sequence ID" value="TDO28469.1"/>
    <property type="molecule type" value="Genomic_DNA"/>
</dbReference>
<dbReference type="InterPro" id="IPR013211">
    <property type="entry name" value="LVIVD"/>
</dbReference>
<protein>
    <recommendedName>
        <fullName evidence="4">LVIVD repeat-containing protein</fullName>
    </recommendedName>
</protein>
<gene>
    <name evidence="2" type="ORF">BC659_0535</name>
</gene>
<sequence length="419" mass="45805">MKTLRYCLLALPIFFAACMKDTVKESYSFYRPVYQTKDEVKAGIKNAPSEAIINPGKIVLMGNYLFLNEVDKGIHVIDLSDMSQPKKIAFIHIPGCVDLAINGNYLYADCYTDLVTLDITDPKNVSVKQFLNGVFPHRYYGAYTADTGKVIQKWVKVDTVVKRTLTGGVSGNFEFDSGGLIFFTSYRGNPAASFSGTAATGIAGSTARFGLQQNRLYTVSHDDLKVFNVTRADAPAYVKQVDLNQGGIETIFPYRNNLFVGAQAGMYIYNTSNPDNPQPLGQFVHVRACDPVIADGDYAYVTLKGGGFCGGFNNQLDVINVKNLTSPQLVKTYSLKGPKGLSKDGSLLFICDANEGLKLFNAADASNIVPIKTIGGFEAHDVIAWQGYAIVVANDGLYLIDYQDINNVKLVSKMQVAQN</sequence>
<dbReference type="Pfam" id="PF08309">
    <property type="entry name" value="LVIVD"/>
    <property type="match status" value="3"/>
</dbReference>
<keyword evidence="3" id="KW-1185">Reference proteome</keyword>
<evidence type="ECO:0008006" key="4">
    <source>
        <dbReference type="Google" id="ProtNLM"/>
    </source>
</evidence>
<dbReference type="RefSeq" id="WP_133473010.1">
    <property type="nucleotide sequence ID" value="NZ_SNWP01000010.1"/>
</dbReference>
<dbReference type="Gene3D" id="2.130.10.10">
    <property type="entry name" value="YVTN repeat-like/Quinoprotein amine dehydrogenase"/>
    <property type="match status" value="1"/>
</dbReference>
<dbReference type="OrthoDB" id="1521841at2"/>
<proteinExistence type="predicted"/>
<comment type="caution">
    <text evidence="2">The sequence shown here is derived from an EMBL/GenBank/DDBJ whole genome shotgun (WGS) entry which is preliminary data.</text>
</comment>
<feature type="signal peptide" evidence="1">
    <location>
        <begin position="1"/>
        <end position="19"/>
    </location>
</feature>
<dbReference type="SUPFAM" id="SSF101908">
    <property type="entry name" value="Putative isomerase YbhE"/>
    <property type="match status" value="1"/>
</dbReference>